<proteinExistence type="predicted"/>
<evidence type="ECO:0000313" key="2">
    <source>
        <dbReference type="Proteomes" id="UP001155241"/>
    </source>
</evidence>
<dbReference type="EMBL" id="JAMXLR010000026">
    <property type="protein sequence ID" value="MCO6043786.1"/>
    <property type="molecule type" value="Genomic_DNA"/>
</dbReference>
<dbReference type="Proteomes" id="UP001155241">
    <property type="component" value="Unassembled WGS sequence"/>
</dbReference>
<dbReference type="AlphaFoldDB" id="A0A9X2FGE5"/>
<name>A0A9X2FGE5_9BACT</name>
<comment type="caution">
    <text evidence="1">The sequence shown here is derived from an EMBL/GenBank/DDBJ whole genome shotgun (WGS) entry which is preliminary data.</text>
</comment>
<organism evidence="1 2">
    <name type="scientific">Aeoliella straminimaris</name>
    <dbReference type="NCBI Taxonomy" id="2954799"/>
    <lineage>
        <taxon>Bacteria</taxon>
        <taxon>Pseudomonadati</taxon>
        <taxon>Planctomycetota</taxon>
        <taxon>Planctomycetia</taxon>
        <taxon>Pirellulales</taxon>
        <taxon>Lacipirellulaceae</taxon>
        <taxon>Aeoliella</taxon>
    </lineage>
</organism>
<accession>A0A9X2FGE5</accession>
<reference evidence="1" key="1">
    <citation type="submission" date="2022-06" db="EMBL/GenBank/DDBJ databases">
        <title>Aeoliella straminimaris, a novel planctomycete from sediments.</title>
        <authorList>
            <person name="Vitorino I.R."/>
            <person name="Lage O.M."/>
        </authorList>
    </citation>
    <scope>NUCLEOTIDE SEQUENCE</scope>
    <source>
        <strain evidence="1">ICT_H6.2</strain>
    </source>
</reference>
<keyword evidence="2" id="KW-1185">Reference proteome</keyword>
<dbReference type="RefSeq" id="WP_252851891.1">
    <property type="nucleotide sequence ID" value="NZ_JAMXLR010000026.1"/>
</dbReference>
<gene>
    <name evidence="1" type="ORF">NG895_07690</name>
</gene>
<sequence>MGKLYNFLLGLALGFGLYHALSHYSMVNSADGLQLVPKQVPRLSEIYVDVRDFKPVDWADHPELILDLQKAGKQKVLQDAAVEAVNDAVGRGLDKILPPAQPAEN</sequence>
<protein>
    <submittedName>
        <fullName evidence="1">Uncharacterized protein</fullName>
    </submittedName>
</protein>
<evidence type="ECO:0000313" key="1">
    <source>
        <dbReference type="EMBL" id="MCO6043786.1"/>
    </source>
</evidence>